<dbReference type="PANTHER" id="PTHR12558:SF13">
    <property type="entry name" value="CELL DIVISION CYCLE PROTEIN 27 HOMOLOG"/>
    <property type="match status" value="1"/>
</dbReference>
<evidence type="ECO:0000313" key="2">
    <source>
        <dbReference type="EMBL" id="PQJ97099.1"/>
    </source>
</evidence>
<reference evidence="2 3" key="1">
    <citation type="submission" date="2018-01" db="EMBL/GenBank/DDBJ databases">
        <title>The complete genome sequence of Chromatium okenii LaCa, a purple sulfur bacterium with a turbulent life.</title>
        <authorList>
            <person name="Luedin S.M."/>
            <person name="Liechti N."/>
            <person name="Storelli N."/>
            <person name="Danza F."/>
            <person name="Wittwer M."/>
            <person name="Pothier J.F."/>
            <person name="Tonolla M.A."/>
        </authorList>
    </citation>
    <scope>NUCLEOTIDE SEQUENCE [LARGE SCALE GENOMIC DNA]</scope>
    <source>
        <strain evidence="2 3">LaCa</strain>
    </source>
</reference>
<dbReference type="InterPro" id="IPR014266">
    <property type="entry name" value="PEP-CTERM_TPR_PrsT"/>
</dbReference>
<dbReference type="SUPFAM" id="SSF48452">
    <property type="entry name" value="TPR-like"/>
    <property type="match status" value="5"/>
</dbReference>
<evidence type="ECO:0000313" key="3">
    <source>
        <dbReference type="Proteomes" id="UP000239936"/>
    </source>
</evidence>
<feature type="repeat" description="TPR" evidence="1">
    <location>
        <begin position="424"/>
        <end position="457"/>
    </location>
</feature>
<keyword evidence="1" id="KW-0802">TPR repeat</keyword>
<dbReference type="InterPro" id="IPR011990">
    <property type="entry name" value="TPR-like_helical_dom_sf"/>
</dbReference>
<feature type="repeat" description="TPR" evidence="1">
    <location>
        <begin position="288"/>
        <end position="321"/>
    </location>
</feature>
<evidence type="ECO:0000256" key="1">
    <source>
        <dbReference type="PROSITE-ProRule" id="PRU00339"/>
    </source>
</evidence>
<dbReference type="InterPro" id="IPR019734">
    <property type="entry name" value="TPR_rpt"/>
</dbReference>
<sequence>MRAHDIILFTGKMFMEWKSMIKKSIETLRYGVIAVALTTLISGCSAEESLGQQLARGEAALMHGELKTALIELKNVLQKDSQNQRARLLLGQAYLQAGDAAAAEQELQKAQKLGAKDTELQPWLMQAWLQQGKLDQVTALAIPETIAPPLRAQLLAIQADALQSGNNLAGAQEKAALALKVDPEAVAARLVLARLRAATNQFDAARQLVNEALQRQPQNAAALNLLGDIERAAGQWAAADAAYTKAIADPIVGRQAHLNRAIVRIQANQLDAAAQDIAQLRQQLKKNPQLDYVEGLLLYTKKDYAQAIEYLQAALGAAPDFLPALTLAGATRLALGEPALARIHLERASAAQPDDQTIRRLLATALLQQGETKEAERLARSILQRQPNDTATMDLLANTLMVQGKRNESISYLRQVKAEMPDSAAANARLGAALLSDGDAQEGLRALQAALNQDPTFQGAAEQLVLGAISSNKLDQALEAAKAYQTREPGSARAQTLLGMVYLQRKELDAASKAFNKALELDPGDLTASGALAALALQNKNLDQAKGYLTASLKHHPDSAQLLIMLAKIALAQNDAVAAKTYLDTAQQRNPKALEPQIYLTAYYLQRGEPAQAIEIVNKALLAFPKNAALLGVLADAQVASRQFTVAQTTLNTLRSLTPDEPKIHVAQGIVAAGLGDLAQAKRELEQALALDPKFAPAINLLARLAIAEKNVAVAQRRLQELKNQLGSSNPDVLLLEGQLAQLTGNSSAANDAFQELMTVKGTSFDSDPALWGAAEQLVLGHLRNKQPEAAVQAALDLCQRQPKSARAQLLLGLLYLQDKKIDDATRALRKTLELEPGNVGAANGLAAIALQTKDFAGAKTFYENSLKRNPRNVELLVNLARLALMQNDPPAAENYLERAAELNPQLLQPKLYLAAYHLKQGNAEQAWRVLSAAQR</sequence>
<dbReference type="PANTHER" id="PTHR12558">
    <property type="entry name" value="CELL DIVISION CYCLE 16,23,27"/>
    <property type="match status" value="1"/>
</dbReference>
<gene>
    <name evidence="2" type="primary">prsT</name>
    <name evidence="2" type="ORF">CXB77_03760</name>
</gene>
<feature type="repeat" description="TPR" evidence="1">
    <location>
        <begin position="874"/>
        <end position="907"/>
    </location>
</feature>
<dbReference type="PROSITE" id="PS50293">
    <property type="entry name" value="TPR_REGION"/>
    <property type="match status" value="1"/>
</dbReference>
<dbReference type="Pfam" id="PF14559">
    <property type="entry name" value="TPR_19"/>
    <property type="match status" value="7"/>
</dbReference>
<accession>A0A2S7XTN4</accession>
<feature type="repeat" description="TPR" evidence="1">
    <location>
        <begin position="662"/>
        <end position="695"/>
    </location>
</feature>
<feature type="repeat" description="TPR" evidence="1">
    <location>
        <begin position="492"/>
        <end position="525"/>
    </location>
</feature>
<dbReference type="SMART" id="SM00028">
    <property type="entry name" value="TPR"/>
    <property type="match status" value="18"/>
</dbReference>
<dbReference type="AlphaFoldDB" id="A0A2S7XTN4"/>
<dbReference type="NCBIfam" id="TIGR02917">
    <property type="entry name" value="PEP_TPR_lipo"/>
    <property type="match status" value="1"/>
</dbReference>
<dbReference type="EMBL" id="PPGH01000018">
    <property type="protein sequence ID" value="PQJ97099.1"/>
    <property type="molecule type" value="Genomic_DNA"/>
</dbReference>
<dbReference type="PROSITE" id="PS50005">
    <property type="entry name" value="TPR"/>
    <property type="match status" value="6"/>
</dbReference>
<dbReference type="Pfam" id="PF13432">
    <property type="entry name" value="TPR_16"/>
    <property type="match status" value="4"/>
</dbReference>
<organism evidence="2 3">
    <name type="scientific">Chromatium okenii</name>
    <dbReference type="NCBI Taxonomy" id="61644"/>
    <lineage>
        <taxon>Bacteria</taxon>
        <taxon>Pseudomonadati</taxon>
        <taxon>Pseudomonadota</taxon>
        <taxon>Gammaproteobacteria</taxon>
        <taxon>Chromatiales</taxon>
        <taxon>Chromatiaceae</taxon>
        <taxon>Chromatium</taxon>
    </lineage>
</organism>
<keyword evidence="3" id="KW-1185">Reference proteome</keyword>
<dbReference type="Gene3D" id="1.25.40.10">
    <property type="entry name" value="Tetratricopeptide repeat domain"/>
    <property type="match status" value="4"/>
</dbReference>
<protein>
    <submittedName>
        <fullName evidence="2">PEP-CTERM system TPR-repeat protein PrsT</fullName>
    </submittedName>
</protein>
<feature type="repeat" description="TPR" evidence="1">
    <location>
        <begin position="806"/>
        <end position="839"/>
    </location>
</feature>
<proteinExistence type="predicted"/>
<name>A0A2S7XTN4_9GAMM</name>
<comment type="caution">
    <text evidence="2">The sequence shown here is derived from an EMBL/GenBank/DDBJ whole genome shotgun (WGS) entry which is preliminary data.</text>
</comment>
<dbReference type="Proteomes" id="UP000239936">
    <property type="component" value="Unassembled WGS sequence"/>
</dbReference>
<dbReference type="OrthoDB" id="5959200at2"/>